<dbReference type="AlphaFoldDB" id="A0AAJ0PEE5"/>
<keyword evidence="3" id="KW-0378">Hydrolase</keyword>
<dbReference type="EC" id="3.2.1.17" evidence="3"/>
<dbReference type="GO" id="GO:0042742">
    <property type="term" value="P:defense response to bacterium"/>
    <property type="evidence" value="ECO:0007669"/>
    <property type="project" value="UniProtKB-KW"/>
</dbReference>
<dbReference type="GO" id="GO:0003796">
    <property type="term" value="F:lysozyme activity"/>
    <property type="evidence" value="ECO:0007669"/>
    <property type="project" value="UniProtKB-EC"/>
</dbReference>
<keyword evidence="1 3" id="KW-0929">Antimicrobial</keyword>
<reference evidence="4 5" key="1">
    <citation type="journal article" date="2016" name="Front. Microbiol.">
        <title>Genomic Resource of Rice Seed Associated Bacteria.</title>
        <authorList>
            <person name="Midha S."/>
            <person name="Bansal K."/>
            <person name="Sharma S."/>
            <person name="Kumar N."/>
            <person name="Patil P.P."/>
            <person name="Chaudhry V."/>
            <person name="Patil P.B."/>
        </authorList>
    </citation>
    <scope>NUCLEOTIDE SEQUENCE [LARGE SCALE GENOMIC DNA]</scope>
    <source>
        <strain evidence="4 5">NS96</strain>
    </source>
</reference>
<sequence>MGSKKPTQKEAEASIRRVASKKGVSVLVLAIALGASVKEGISLVVYDDGLGIPTTCFGQTGRDVQFGQAPRSIDGCSEQLLARTQASIDHLDRRIGFIPTPGGNLTFKQLTAGEQRAYVSIYDNVGDGRYGTKDGLFAQKKADRVSRIVQHLRAGHRQAACKSILDWTQPAWMPGIKIRRESENKLCLSELKVAG</sequence>
<dbReference type="Proteomes" id="UP000071644">
    <property type="component" value="Unassembled WGS sequence"/>
</dbReference>
<evidence type="ECO:0000313" key="4">
    <source>
        <dbReference type="EMBL" id="KTT16902.1"/>
    </source>
</evidence>
<gene>
    <name evidence="4" type="ORF">NS96R_14220</name>
</gene>
<dbReference type="EMBL" id="LDSN01000036">
    <property type="protein sequence ID" value="KTT16902.1"/>
    <property type="molecule type" value="Genomic_DNA"/>
</dbReference>
<dbReference type="InterPro" id="IPR051018">
    <property type="entry name" value="Bacteriophage_GH24"/>
</dbReference>
<dbReference type="InterPro" id="IPR002196">
    <property type="entry name" value="Glyco_hydro_24"/>
</dbReference>
<evidence type="ECO:0000313" key="5">
    <source>
        <dbReference type="Proteomes" id="UP000071644"/>
    </source>
</evidence>
<dbReference type="GO" id="GO:0009253">
    <property type="term" value="P:peptidoglycan catabolic process"/>
    <property type="evidence" value="ECO:0007669"/>
    <property type="project" value="InterPro"/>
</dbReference>
<protein>
    <recommendedName>
        <fullName evidence="3">Lysozyme</fullName>
        <ecNumber evidence="3">3.2.1.17</ecNumber>
    </recommendedName>
</protein>
<comment type="catalytic activity">
    <reaction evidence="3">
        <text>Hydrolysis of (1-&gt;4)-beta-linkages between N-acetylmuramic acid and N-acetyl-D-glucosamine residues in a peptidoglycan and between N-acetyl-D-glucosamine residues in chitodextrins.</text>
        <dbReference type="EC" id="3.2.1.17"/>
    </reaction>
</comment>
<keyword evidence="3" id="KW-0326">Glycosidase</keyword>
<dbReference type="InterPro" id="IPR023347">
    <property type="entry name" value="Lysozyme_dom_sf"/>
</dbReference>
<comment type="caution">
    <text evidence="4">The sequence shown here is derived from an EMBL/GenBank/DDBJ whole genome shotgun (WGS) entry which is preliminary data.</text>
</comment>
<evidence type="ECO:0000256" key="3">
    <source>
        <dbReference type="RuleBase" id="RU003788"/>
    </source>
</evidence>
<dbReference type="Pfam" id="PF00959">
    <property type="entry name" value="Phage_lysozyme"/>
    <property type="match status" value="1"/>
</dbReference>
<proteinExistence type="inferred from homology"/>
<evidence type="ECO:0000256" key="2">
    <source>
        <dbReference type="ARBA" id="ARBA00022638"/>
    </source>
</evidence>
<name>A0AAJ0PEE5_9PSED</name>
<dbReference type="Gene3D" id="1.10.530.40">
    <property type="match status" value="1"/>
</dbReference>
<accession>A0AAJ0PEE5</accession>
<dbReference type="InterPro" id="IPR023346">
    <property type="entry name" value="Lysozyme-like_dom_sf"/>
</dbReference>
<comment type="similarity">
    <text evidence="3">Belongs to the glycosyl hydrolase 24 family.</text>
</comment>
<evidence type="ECO:0000256" key="1">
    <source>
        <dbReference type="ARBA" id="ARBA00022529"/>
    </source>
</evidence>
<dbReference type="PANTHER" id="PTHR38107:SF3">
    <property type="entry name" value="LYSOZYME RRRD-RELATED"/>
    <property type="match status" value="1"/>
</dbReference>
<organism evidence="4 5">
    <name type="scientific">Pseudomonas parafulva</name>
    <dbReference type="NCBI Taxonomy" id="157782"/>
    <lineage>
        <taxon>Bacteria</taxon>
        <taxon>Pseudomonadati</taxon>
        <taxon>Pseudomonadota</taxon>
        <taxon>Gammaproteobacteria</taxon>
        <taxon>Pseudomonadales</taxon>
        <taxon>Pseudomonadaceae</taxon>
        <taxon>Pseudomonas</taxon>
    </lineage>
</organism>
<dbReference type="PANTHER" id="PTHR38107">
    <property type="match status" value="1"/>
</dbReference>
<dbReference type="SUPFAM" id="SSF53955">
    <property type="entry name" value="Lysozyme-like"/>
    <property type="match status" value="1"/>
</dbReference>
<dbReference type="GO" id="GO:0016998">
    <property type="term" value="P:cell wall macromolecule catabolic process"/>
    <property type="evidence" value="ECO:0007669"/>
    <property type="project" value="InterPro"/>
</dbReference>
<keyword evidence="2 3" id="KW-0081">Bacteriolytic enzyme</keyword>
<dbReference type="GO" id="GO:0031640">
    <property type="term" value="P:killing of cells of another organism"/>
    <property type="evidence" value="ECO:0007669"/>
    <property type="project" value="UniProtKB-KW"/>
</dbReference>